<dbReference type="PANTHER" id="PTHR30137:SF6">
    <property type="entry name" value="LUCIFERASE-LIKE MONOOXYGENASE"/>
    <property type="match status" value="1"/>
</dbReference>
<evidence type="ECO:0000313" key="3">
    <source>
        <dbReference type="EMBL" id="MEK9499984.1"/>
    </source>
</evidence>
<dbReference type="NCBIfam" id="TIGR03558">
    <property type="entry name" value="oxido_grp_1"/>
    <property type="match status" value="1"/>
</dbReference>
<dbReference type="SUPFAM" id="SSF51679">
    <property type="entry name" value="Bacterial luciferase-like"/>
    <property type="match status" value="1"/>
</dbReference>
<dbReference type="GO" id="GO:0016491">
    <property type="term" value="F:oxidoreductase activity"/>
    <property type="evidence" value="ECO:0007669"/>
    <property type="project" value="UniProtKB-KW"/>
</dbReference>
<protein>
    <submittedName>
        <fullName evidence="3">LLM class flavin-dependent oxidoreductase</fullName>
        <ecNumber evidence="3">1.-.-.-</ecNumber>
    </submittedName>
</protein>
<dbReference type="CDD" id="cd00347">
    <property type="entry name" value="Flavin_utilizing_monoxygenases"/>
    <property type="match status" value="1"/>
</dbReference>
<keyword evidence="4" id="KW-1185">Reference proteome</keyword>
<accession>A0ABU9E7B9</accession>
<dbReference type="Gene3D" id="3.20.20.30">
    <property type="entry name" value="Luciferase-like domain"/>
    <property type="match status" value="1"/>
</dbReference>
<dbReference type="InterPro" id="IPR050766">
    <property type="entry name" value="Bact_Lucif_Oxidored"/>
</dbReference>
<evidence type="ECO:0000256" key="1">
    <source>
        <dbReference type="ARBA" id="ARBA00007789"/>
    </source>
</evidence>
<organism evidence="3 4">
    <name type="scientific">Gaopeijia maritima</name>
    <dbReference type="NCBI Taxonomy" id="3119007"/>
    <lineage>
        <taxon>Bacteria</taxon>
        <taxon>Pseudomonadati</taxon>
        <taxon>Gemmatimonadota</taxon>
        <taxon>Longimicrobiia</taxon>
        <taxon>Gaopeijiales</taxon>
        <taxon>Gaopeijiaceae</taxon>
        <taxon>Gaopeijia</taxon>
    </lineage>
</organism>
<dbReference type="InterPro" id="IPR036661">
    <property type="entry name" value="Luciferase-like_sf"/>
</dbReference>
<evidence type="ECO:0000259" key="2">
    <source>
        <dbReference type="Pfam" id="PF00296"/>
    </source>
</evidence>
<comment type="caution">
    <text evidence="3">The sequence shown here is derived from an EMBL/GenBank/DDBJ whole genome shotgun (WGS) entry which is preliminary data.</text>
</comment>
<dbReference type="InterPro" id="IPR019949">
    <property type="entry name" value="CmoO-like"/>
</dbReference>
<proteinExistence type="predicted"/>
<sequence length="336" mass="36702">MTPPFSLLDLAPVAEGSTVGHTFRSSVELAREAERLGYRRIWLAEHHGMIGVASAATAVVIGHVAGATEHIRVGAGGVMLPNHAPYIIAEQFGTLDALYPGRIDLGLGRAPGTDPATARALRRDLASGADRFPQDVLELQHWFREPEPGQRVVAVPAAGRSVPLWLLGSSTFSAQLAARLGLPFAFASHFAPDQMERAITAYRSGFQPSPDWPEPHLMLTVNVVAADDADVARRLFTSVQQQFVRLLRRTPGRVPPPVDRIDWTPAEQRQVEHTLRCSFVGDSASIEVELAAFLERHRPDELMVSGHFHDPEDRLRSVRITAEIRDRLAAGGRGPA</sequence>
<comment type="similarity">
    <text evidence="1">To bacterial alkanal monooxygenase alpha and beta chains.</text>
</comment>
<keyword evidence="3" id="KW-0560">Oxidoreductase</keyword>
<dbReference type="InterPro" id="IPR011251">
    <property type="entry name" value="Luciferase-like_dom"/>
</dbReference>
<dbReference type="RefSeq" id="WP_405277822.1">
    <property type="nucleotide sequence ID" value="NZ_JBBHLI010000001.1"/>
</dbReference>
<gene>
    <name evidence="3" type="ORF">WI372_03170</name>
</gene>
<name>A0ABU9E7B9_9BACT</name>
<dbReference type="PANTHER" id="PTHR30137">
    <property type="entry name" value="LUCIFERASE-LIKE MONOOXYGENASE"/>
    <property type="match status" value="1"/>
</dbReference>
<evidence type="ECO:0000313" key="4">
    <source>
        <dbReference type="Proteomes" id="UP001484239"/>
    </source>
</evidence>
<dbReference type="EMBL" id="JBBHLI010000001">
    <property type="protein sequence ID" value="MEK9499984.1"/>
    <property type="molecule type" value="Genomic_DNA"/>
</dbReference>
<dbReference type="Proteomes" id="UP001484239">
    <property type="component" value="Unassembled WGS sequence"/>
</dbReference>
<dbReference type="EC" id="1.-.-.-" evidence="3"/>
<dbReference type="Pfam" id="PF00296">
    <property type="entry name" value="Bac_luciferase"/>
    <property type="match status" value="1"/>
</dbReference>
<reference evidence="3 4" key="1">
    <citation type="submission" date="2024-02" db="EMBL/GenBank/DDBJ databases">
        <title>A novel Gemmatimonadota bacterium.</title>
        <authorList>
            <person name="Du Z.-J."/>
            <person name="Ye Y.-Q."/>
        </authorList>
    </citation>
    <scope>NUCLEOTIDE SEQUENCE [LARGE SCALE GENOMIC DNA]</scope>
    <source>
        <strain evidence="3 4">DH-20</strain>
    </source>
</reference>
<feature type="domain" description="Luciferase-like" evidence="2">
    <location>
        <begin position="7"/>
        <end position="243"/>
    </location>
</feature>